<feature type="compositionally biased region" description="Basic and acidic residues" evidence="10">
    <location>
        <begin position="4811"/>
        <end position="4831"/>
    </location>
</feature>
<feature type="compositionally biased region" description="Polar residues" evidence="10">
    <location>
        <begin position="4601"/>
        <end position="4616"/>
    </location>
</feature>
<reference evidence="12 13" key="2">
    <citation type="submission" date="2018-11" db="EMBL/GenBank/DDBJ databases">
        <authorList>
            <consortium name="Pathogen Informatics"/>
        </authorList>
    </citation>
    <scope>NUCLEOTIDE SEQUENCE [LARGE SCALE GENOMIC DNA]</scope>
    <source>
        <strain evidence="12 13">NST_G2</strain>
    </source>
</reference>
<dbReference type="InterPro" id="IPR012099">
    <property type="entry name" value="Midasin"/>
</dbReference>
<evidence type="ECO:0000256" key="5">
    <source>
        <dbReference type="ARBA" id="ARBA00022741"/>
    </source>
</evidence>
<dbReference type="STRING" id="70667.A0A183SIP0"/>
<keyword evidence="6 9" id="KW-0067">ATP-binding</keyword>
<dbReference type="PANTHER" id="PTHR48103">
    <property type="entry name" value="MIDASIN-RELATED"/>
    <property type="match status" value="1"/>
</dbReference>
<dbReference type="OrthoDB" id="422220at2759"/>
<dbReference type="GO" id="GO:0005524">
    <property type="term" value="F:ATP binding"/>
    <property type="evidence" value="ECO:0007669"/>
    <property type="project" value="UniProtKB-KW"/>
</dbReference>
<dbReference type="GO" id="GO:0005730">
    <property type="term" value="C:nucleolus"/>
    <property type="evidence" value="ECO:0007669"/>
    <property type="project" value="UniProtKB-SubCell"/>
</dbReference>
<dbReference type="InterPro" id="IPR011704">
    <property type="entry name" value="ATPase_dyneun-rel_AAA"/>
</dbReference>
<dbReference type="Pfam" id="PF17867">
    <property type="entry name" value="AAA_lid_7"/>
    <property type="match status" value="3"/>
</dbReference>
<dbReference type="InterPro" id="IPR027417">
    <property type="entry name" value="P-loop_NTPase"/>
</dbReference>
<dbReference type="SUPFAM" id="SSF52540">
    <property type="entry name" value="P-loop containing nucleoside triphosphate hydrolases"/>
    <property type="match status" value="6"/>
</dbReference>
<dbReference type="EMBL" id="UYSU01032741">
    <property type="protein sequence ID" value="VDL90473.1"/>
    <property type="molecule type" value="Genomic_DNA"/>
</dbReference>
<feature type="compositionally biased region" description="Polar residues" evidence="10">
    <location>
        <begin position="5156"/>
        <end position="5166"/>
    </location>
</feature>
<comment type="function">
    <text evidence="9">Nuclear chaperone required for maturation and nuclear export of pre-60S ribosome subunits.</text>
</comment>
<dbReference type="PANTHER" id="PTHR48103:SF2">
    <property type="entry name" value="MIDASIN"/>
    <property type="match status" value="1"/>
</dbReference>
<protein>
    <recommendedName>
        <fullName evidence="4 9">Midasin</fullName>
    </recommendedName>
</protein>
<keyword evidence="13" id="KW-1185">Reference proteome</keyword>
<feature type="compositionally biased region" description="Acidic residues" evidence="10">
    <location>
        <begin position="4645"/>
        <end position="4655"/>
    </location>
</feature>
<evidence type="ECO:0000313" key="14">
    <source>
        <dbReference type="WBParaSite" id="SSLN_0000423201-mRNA-1"/>
    </source>
</evidence>
<evidence type="ECO:0000259" key="11">
    <source>
        <dbReference type="PROSITE" id="PS50234"/>
    </source>
</evidence>
<dbReference type="FunFam" id="3.40.50.300:FF:000142">
    <property type="entry name" value="Midasin"/>
    <property type="match status" value="1"/>
</dbReference>
<feature type="compositionally biased region" description="Low complexity" evidence="10">
    <location>
        <begin position="4566"/>
        <end position="4577"/>
    </location>
</feature>
<dbReference type="GO" id="GO:0005654">
    <property type="term" value="C:nucleoplasm"/>
    <property type="evidence" value="ECO:0007669"/>
    <property type="project" value="UniProtKB-SubCell"/>
</dbReference>
<dbReference type="CDD" id="cd00009">
    <property type="entry name" value="AAA"/>
    <property type="match status" value="1"/>
</dbReference>
<dbReference type="FunFam" id="3.40.50.300:FF:001384">
    <property type="entry name" value="Midasin"/>
    <property type="match status" value="1"/>
</dbReference>
<feature type="region of interest" description="Disordered" evidence="10">
    <location>
        <begin position="4557"/>
        <end position="5015"/>
    </location>
</feature>
<feature type="compositionally biased region" description="Polar residues" evidence="10">
    <location>
        <begin position="4965"/>
        <end position="4984"/>
    </location>
</feature>
<dbReference type="Pfam" id="PF17865">
    <property type="entry name" value="AAA_lid_5"/>
    <property type="match status" value="1"/>
</dbReference>
<dbReference type="InterPro" id="IPR036465">
    <property type="entry name" value="vWFA_dom_sf"/>
</dbReference>
<dbReference type="WBParaSite" id="SSLN_0000423201-mRNA-1">
    <property type="protein sequence ID" value="SSLN_0000423201-mRNA-1"/>
    <property type="gene ID" value="SSLN_0000423201"/>
</dbReference>
<proteinExistence type="inferred from homology"/>
<feature type="domain" description="VWFA" evidence="11">
    <location>
        <begin position="5375"/>
        <end position="5569"/>
    </location>
</feature>
<dbReference type="SMART" id="SM00382">
    <property type="entry name" value="AAA"/>
    <property type="match status" value="5"/>
</dbReference>
<feature type="region of interest" description="Disordered" evidence="10">
    <location>
        <begin position="3327"/>
        <end position="3360"/>
    </location>
</feature>
<dbReference type="PIRSF" id="PIRSF010340">
    <property type="entry name" value="Midasin"/>
    <property type="match status" value="1"/>
</dbReference>
<dbReference type="Pfam" id="PF07728">
    <property type="entry name" value="AAA_5"/>
    <property type="match status" value="6"/>
</dbReference>
<dbReference type="PROSITE" id="PS50234">
    <property type="entry name" value="VWFA"/>
    <property type="match status" value="1"/>
</dbReference>
<feature type="compositionally biased region" description="Acidic residues" evidence="10">
    <location>
        <begin position="4865"/>
        <end position="4891"/>
    </location>
</feature>
<feature type="region of interest" description="Disordered" evidence="10">
    <location>
        <begin position="5143"/>
        <end position="5219"/>
    </location>
</feature>
<accession>A0A183SIP0</accession>
<dbReference type="InterPro" id="IPR002035">
    <property type="entry name" value="VWF_A"/>
</dbReference>
<evidence type="ECO:0000256" key="2">
    <source>
        <dbReference type="ARBA" id="ARBA00004642"/>
    </source>
</evidence>
<dbReference type="InterPro" id="IPR003593">
    <property type="entry name" value="AAA+_ATPase"/>
</dbReference>
<dbReference type="Proteomes" id="UP000275846">
    <property type="component" value="Unassembled WGS sequence"/>
</dbReference>
<feature type="compositionally biased region" description="Acidic residues" evidence="10">
    <location>
        <begin position="4832"/>
        <end position="4847"/>
    </location>
</feature>
<evidence type="ECO:0000313" key="12">
    <source>
        <dbReference type="EMBL" id="VDL90473.1"/>
    </source>
</evidence>
<evidence type="ECO:0000256" key="3">
    <source>
        <dbReference type="ARBA" id="ARBA00007188"/>
    </source>
</evidence>
<evidence type="ECO:0000256" key="1">
    <source>
        <dbReference type="ARBA" id="ARBA00004604"/>
    </source>
</evidence>
<feature type="compositionally biased region" description="Basic and acidic residues" evidence="10">
    <location>
        <begin position="4656"/>
        <end position="4672"/>
    </location>
</feature>
<evidence type="ECO:0000256" key="4">
    <source>
        <dbReference type="ARBA" id="ARBA00017143"/>
    </source>
</evidence>
<feature type="compositionally biased region" description="Basic and acidic residues" evidence="10">
    <location>
        <begin position="4720"/>
        <end position="4757"/>
    </location>
</feature>
<evidence type="ECO:0000256" key="7">
    <source>
        <dbReference type="ARBA" id="ARBA00023186"/>
    </source>
</evidence>
<keyword evidence="7 9" id="KW-0143">Chaperone</keyword>
<dbReference type="GO" id="GO:0000027">
    <property type="term" value="P:ribosomal large subunit assembly"/>
    <property type="evidence" value="ECO:0007669"/>
    <property type="project" value="InterPro"/>
</dbReference>
<dbReference type="SUPFAM" id="SSF53300">
    <property type="entry name" value="vWA-like"/>
    <property type="match status" value="1"/>
</dbReference>
<dbReference type="GO" id="GO:0030687">
    <property type="term" value="C:preribosome, large subunit precursor"/>
    <property type="evidence" value="ECO:0007669"/>
    <property type="project" value="TreeGrafter"/>
</dbReference>
<feature type="compositionally biased region" description="Low complexity" evidence="10">
    <location>
        <begin position="4918"/>
        <end position="4932"/>
    </location>
</feature>
<feature type="compositionally biased region" description="Acidic residues" evidence="10">
    <location>
        <begin position="4628"/>
        <end position="4638"/>
    </location>
</feature>
<feature type="compositionally biased region" description="Acidic residues" evidence="10">
    <location>
        <begin position="4690"/>
        <end position="4703"/>
    </location>
</feature>
<dbReference type="Gene3D" id="3.40.50.300">
    <property type="entry name" value="P-loop containing nucleotide triphosphate hydrolases"/>
    <property type="match status" value="6"/>
</dbReference>
<dbReference type="Gene3D" id="3.40.50.410">
    <property type="entry name" value="von Willebrand factor, type A domain"/>
    <property type="match status" value="1"/>
</dbReference>
<evidence type="ECO:0000256" key="8">
    <source>
        <dbReference type="ARBA" id="ARBA00023242"/>
    </source>
</evidence>
<reference evidence="14" key="1">
    <citation type="submission" date="2016-06" db="UniProtKB">
        <authorList>
            <consortium name="WormBaseParasite"/>
        </authorList>
    </citation>
    <scope>IDENTIFICATION</scope>
</reference>
<dbReference type="GO" id="GO:0016887">
    <property type="term" value="F:ATP hydrolysis activity"/>
    <property type="evidence" value="ECO:0007669"/>
    <property type="project" value="InterPro"/>
</dbReference>
<keyword evidence="8 9" id="KW-0539">Nucleus</keyword>
<dbReference type="FunFam" id="3.40.50.300:FF:001887">
    <property type="entry name" value="Midasin"/>
    <property type="match status" value="1"/>
</dbReference>
<comment type="subcellular location">
    <subcellularLocation>
        <location evidence="1">Nucleus</location>
        <location evidence="1">Nucleolus</location>
    </subcellularLocation>
    <subcellularLocation>
        <location evidence="2">Nucleus</location>
        <location evidence="2">Nucleoplasm</location>
    </subcellularLocation>
</comment>
<comment type="similarity">
    <text evidence="3 9">Belongs to the midasin family.</text>
</comment>
<organism evidence="14">
    <name type="scientific">Schistocephalus solidus</name>
    <name type="common">Tapeworm</name>
    <dbReference type="NCBI Taxonomy" id="70667"/>
    <lineage>
        <taxon>Eukaryota</taxon>
        <taxon>Metazoa</taxon>
        <taxon>Spiralia</taxon>
        <taxon>Lophotrochozoa</taxon>
        <taxon>Platyhelminthes</taxon>
        <taxon>Cestoda</taxon>
        <taxon>Eucestoda</taxon>
        <taxon>Diphyllobothriidea</taxon>
        <taxon>Diphyllobothriidae</taxon>
        <taxon>Schistocephalus</taxon>
    </lineage>
</organism>
<dbReference type="GO" id="GO:0000055">
    <property type="term" value="P:ribosomal large subunit export from nucleus"/>
    <property type="evidence" value="ECO:0007669"/>
    <property type="project" value="TreeGrafter"/>
</dbReference>
<evidence type="ECO:0000256" key="9">
    <source>
        <dbReference type="PIRNR" id="PIRNR010340"/>
    </source>
</evidence>
<evidence type="ECO:0000256" key="6">
    <source>
        <dbReference type="ARBA" id="ARBA00022840"/>
    </source>
</evidence>
<name>A0A183SIP0_SCHSO</name>
<keyword evidence="5 9" id="KW-0547">Nucleotide-binding</keyword>
<dbReference type="InterPro" id="IPR041190">
    <property type="entry name" value="Midasin_AAA_lid_5"/>
</dbReference>
<gene>
    <name evidence="12" type="ORF">SSLN_LOCUS4088</name>
</gene>
<dbReference type="InterPro" id="IPR040848">
    <property type="entry name" value="AAA_lid_7"/>
</dbReference>
<sequence>MDPATPLNEFIPSPQMSHNQEIEVQGLKKVTSVLKVQLDDSLAPQEFVPMPWFIDAAASLELSIHRNSIPMICGPVGCGKSFLIDYVAQKLKASTSRVQISEQTDTKTLLGAYCCSDTPGVFVWRPGSLLHCITTGKWLILEDVDKGSADLPILLSPLLRQTGDEISGLLHPNTGDPVIRHPNFRLILTRRTASYGTSFSQYDLVSDIYATYCCMIYMQAITSTVIERIVCARFPSLLQISKRLLTEFAPLKNISTTSSSDQRSVSSRDFLKFCTRANSLANVERNAEELYLDALDCFVCAQPPSELRDKLAIALGGLFNFTADRSSELWKDRKPELYLNTQLTKVVAGRASIPVKRSVHWELQLSSTSSTSGPFAGQTFADTRLACSLIERLSAAVYHKEPVLLVGETGTGKTSSIQRLALMAGRRLRVLNLNQQSDSVDLLGGFKPVDNRALINPTREIFESLFVRTFKMKTNRQFLQHVQTCSATGRWRDLLSLMRHPAITAISRLSVFNDTAEIGEDTGKSTRPSVAEWNALLAELDSLQVRLESAEHAGQPSLAFAFIEGALVRAVKEGDWVLLDEINLAPAELLDCLSGLLDSSAGSLTLVDRGDLEPVKRHPSFHLFAAMNPSTDVGKRSLPIGLRNRFTEIYVDELNPTASSVDRNDLALLIRTYLVGLGPSAAQVAAIVQLYTAIRQAAFQGLVDGVGQRPYFSLRTLCRALTEASRGYHGSLLRSLYEGFLFSFGSQVGRSSRPALEKIIKTHLLATVVSSTGGKQKSSPEALSKQLFSRPLPSPASKPTATTEAAEFVCVEGYWIPKGPLGARAVAANCVADRDYVLTASVRANLKDLARVVAAAGSLPVLLQGETSVGKTSLITYLAERVGQVCHRINNHEHTDLQTYLGAYTASSVSENAISSRDAQQSARPLVFQEGIFVQAMRKGHWIILDELNLAPTEILEALNRVLDENRELFITETQEMVHAHPHFRVFATQNPPGLYAGRKVLSRALRNRFVELHFDPLPREELEIILEHRSALPPSRAKKLVEVMHQLQLLRRSSEVFQGKDGFITLRDLFRWGERYRLANCADVTEIGSGARQQLFDWDAYLAEQGYLLLSGRARHPEEAAMVAEVIRKAFNRPIDEHNLFDHHSGSSLAVAEFLSLVNPKGISSPASTIRDGVGISSEFEHVVWTRDMRRLLVLVGNALKYKEPVLLVGETGCGKTTVCQIFANIRGQKLHCVNCHQYTEASDFLGGLRPVRGSDGSTGTDKVTSDSTVDSDRLFQWVDGPLVTAMLSGDMFLLDEISLADDAVLERLNSILEPERRLCLAERCGEGGEVSVTSTDNDDPAANIVAATDFRLVATMNPGGDYAKKELSPALRNRFTEIWCPSPLFSKLPSNAVSRNADNTVIDTTPRGLEDWKAIVVHNLVLRSGNVDLVTRLWRPLAASMVDFCWWFAFRRSESIGCSTCRRPMPTVRDLLAWVEFMQNITDTPGSVQTDVFSVYTASCLHGASLLFLDSLQNTEDENVEGYNIQAWFEKVGEHRGKISDDLFPFSQIGGLSYLFARLLIHLDATVVESDHLFRQILDAAVRVMETVDTSGPATHGPFLPALTDSNTRYGFPPFFIETGPLVSPDLIDSTHAPLPFSLAAPTPAFNLCRLLRALQLPRRALLLEGSPGVGKTSLVMALARASGHKVVRINLSEATEASDLFGCDLPVEGAGCGTFAWSDGPLLQALRHGYWILLDEMNLASQSVLECLNACLDHRGSIFIPELGTTFHVKPGATHLFACQNPVEEGGGRKALPKSFLNRFTQVYLRPLSLADQQIVISNLYPSIPHSSVTAMVQFNAAVHNAVVVKRSFGTSGGPWEFNLRDLCRWADLILKGRANFGMNPGLYVCLLYAGRMRTADDKEKVMNLWHEVAASVAATEVDFDESTSRCYLPQGRLSLVGDRHLQVGLSSFRLPDQPAKAVESQLLVLHQHRPYLELLLKTLELGWMPIVVGPRGSGKRSLVHLAAYVTRNKISSLSLSPSADTVELLGAFEQKEAGGVFAWIDSPLVKGIREGHWVMLENAQLCSPSVLDRLNGLLEPGGELILSERGLDATGNLVRLSPHPNFRFILTVDEAALSAGPGATNISRAMRNRGVELALTHDLTVSREDVHRLLLAMHLANQHVTALLHFNDACTHMVSHLLLPTPSEGTEEGGQQLLQMLSSRKLPVGALLSAGLILQQLLHFLPGDDGASGLDPLAWTASLVNEAECVADGATWFLQSRYSRVQRAYLKALEDVYVRRHQADRRIAQFVENDLPAILNREHHIPSSSFHLIDQAPLVNRVTDLLRPVPGPISLPMPDVRHWLNCLRLALQDPPSEISPSLDPYHTVPFLLRRQIMERIPLAGEKTAAVITSPLLSSVLISMLDSAEEVAKTDTNSLPDLRWIPGWKVLMNADPTLVPMDQEKLVKSWDRHLVHTYFNHLCSYFTHLDQLLAKEADACGSSQQPQLSLPKHLPVLVAATKLVRGDYPAAWSETYPGLMHLRREWKNGVKMHLKAHLTAASTDFYGLLRSTARLFTWIHLFASTALGSPSDWPERIEFYRSKAGITDLTASPERVLVLLHRHRIAPQPRSEDSVSFSRRPSSLLSTSWAALAAAVCDQLAAAAVDKNSANGKADSDYEMPTADRAEETAPFSLPLGSRLWPLLASIAVLASRQLFIATGVDDNSSVALTWNPTDSQSPPIELGLTLGALCRPTLLKLLAASTLSETLGSANCLQNCLLLLCGTSSSLSTSEIFNQPGLRTPDVKSEWSSLSQALFLTNCGNRLFSTLSPQSTLYRCSPQAITCSFEDWLLHQQTTCDIYHLLIRFSNPCLQRMTANLNTEFDEAVSLTGKLLLSILSALERTRPKEIDLSSCNALASERSNSIDQCDRMSALTSQFELVLDKLPPNSPVRLKTLLMRFLTFAQDLSTQLPSTIDVGILSQFWLLWGCLQLLCSCPISPLDPTLVMAHKISECERELAALNCDISLRSAVNRVDFGSCGLPCLCGAKDSDLTSANYVRSKHFGCTDSTTFLSNVVAGLEHPLLGAIVRRRDKVAGKLQHLRSLQPSNPDTSVLQLRQTCNSKILRSLKLQMHNSIFKTPQANDFVRLVELLSCGIFPLLACTEAPGVSPQHRKALSPYLELAKQLVSQSTRACLRELWLQPSSSNTVLKARSIFADSQEVQASRRLFAVRAMQADYRPDVNRSGLRRVAVRMRITTFFLSHFSLSSHVLDLLLLAVLSTSKLRRADIEDRVLVARLLRALNCHLAARWRRNEERRKRDAQRRAALFVEAESKRRRCLDHLQASAAAAAATTTAGGGKQKRRKKLKNNAEQEEEDRQLPDLVDPDLDEEVEWRLRFPEAGTIEARRCLLGGDDLSLDMNLSRDDQIRQAVYQIESVQNWLNGQLAAEQSARDWMPPESELADFVNRLLYLLCLLSPLCPPQTAESVDEVRDQHWWRTFMQGYQFAGDLVATINYPLPHSHDAVSSAAHLLATAKLALFAQNGNPETASRDIFALEPLLTTPTTSSQQLLRRKPYLDVYRDPIPFSEAQVAQCLIQRLRTRVQEVLCEWPDHPALLKILVIIKRMGTFSMGDCLMKYITAFELLLTEIQLFPVDTFIRKSPLFSLYITLFSFLPPPYCLFCQEWEKNAASYVSLSEYFKSICDMLVDWRKTELKCWLAALDATTQAAADRCAPLWFHLCSIFLQPSESPSAVESGKQDERCEALLELMENGPVGEFPARWRLLSALYSALQIWPGILPEERTSSLQIVGNVVWFYGQFVTHVNKSLLDQQRVIRKEMKDFVAIMRWGDYTGFWSMKEKVDRCKKTIHKHVASWETVLRQSVKPFFESAITVSIDSPLCPSLAETLSLALDAKPMCFVFPPSQMAQWLSQHQRLSLTSYLPSNVRRLPKLISRLSQHASHVATEAPCLSWINQLRNCLDDWSSRVRELSRATQQLDADSPSHKHLAVLLKGLREPAAQQASAEASKLSSDDIAKAKEWRTRYTALQQNKKLALVEWFRLCSGRRSLSSTVSELAVLGPDNAMDEELLLSMFTEEAEEGLSADVLDKLEDVDMCLGLSHRRGLRQSLFELPRRTLFARLSDYLWKKQPHCATADKVASPTSWDSTDHNSLQSSAAQCLGRLLAIRSALPRHPEDPDVTRDLGGRDGVERLLGCLDDLLLRCFDALDPLGRLGDTFQALQTRLLELDALRRVSPVDGDATAADLQPCSMQTLRCLKASRLRIAELASECISEWTRFWETCSALQSASERPSGSLTALLADNEDILPPSLVTVPSALLSPSSTLLTYRSRLEDIVNRLNQPIPQHCRLITPEIRMQQETLATAASDLLACCRDIGSDHTLGPEATLLTGMSRVANSITDEIASSNSFLLALKVSPDPIQPALEPLVSDLVRTALLSAQTLHNLDIVEGADGRTDGLINLLADSSTRLASACLPKLQQTDSQLRRLIGQVSTSTGTALPTLLTYLHCVTPLIQSLFYLVNTRLRQWWALLYAWLSVGEYMSRVVLRLLNDGFCKPSALSKAAAAAGVGGESGKESTAGGEDSSAEGGDGGCTSLTAQGVDASGAKDVSDQLTTQEQIEGTQNDTEPAVANSKPEEANDEQGIEMPDDFAGAFDDNEGALEGEQEGERKEEDEAGLDEKMGENLNQQPDDEQLNKEMWGDDEDGESDEEEEDRSDRKNVQSSSTGVKDATGKSEQSKSTAREEEGADEKSADEDRAEEQQQQRPSDEGDESSPEADESKKQKKRKLDSKSGMGQETVAGEEENQEELAPEGISNQPPDVDLIKKDEEQLAQGEADRLKAEEEQEKETEPNGLDDIEFEKNLLEEEIDLKNQAMDVDEEDKEATEDGDLEVDEAGAVDEEQQQSMDELPSYQPSAGDLNSGHASSAADQQDTQGESQQQDSTAEMNLPAPNQTTRDNMPPLEGASVGSAGRGNEDSFSLEAQNPTSPNPQSAESSDQKSVRQRNQGPRPTSERRTTARDTTGQTKICRKKIHRQNLRKQTAAVSDARYYLSAEFCSSFTRSRDLPGLVFSILKNMFSIGMGGTRHMIDASFTPDALSPKGICSLLAQPDILEASLTDQQEGEATDAENTDAVQHIEEADSSTTMTAFDAVTDAQKEAAGSEPPTVSPDTEQPTTPGLDSESMLPRQVPEEEESVIKPPPPSFSDSRLPNQHREEDSSAAPGADIRTLPKPELELRQTLGAQRPPESKHFSNALDLPEVIEPLPLLQPHNGATHIDAEALATSALDWHACLSRSALSSVQLCEALRLVLEPTHASRMKGDFRTGKRLNMRKVSLPIPLFKRSLYVLVRHALNSAFLHPQIIPYLASHFRKDKIWMRRTQPNQRDYRILIAVDDSSSMADNLCRQMTFEALATVVSALHLLEAGKIGVCSFGETVRVVHGLGEPWSNEMGAAMLSAFSFTQTRTLITELLLTTLSIMQSAGQGSSASRLPTSQLLLILSDGVFSEDPQSATLQAAVRMARDAHLFVVCIIIDDARKKHSIFDLRRYAGPGRLLPYMDVFPLPYYLVLRDVTALPQLLADALRQWFELASAS</sequence>
<evidence type="ECO:0000313" key="13">
    <source>
        <dbReference type="Proteomes" id="UP000275846"/>
    </source>
</evidence>
<evidence type="ECO:0000256" key="10">
    <source>
        <dbReference type="SAM" id="MobiDB-lite"/>
    </source>
</evidence>
<feature type="compositionally biased region" description="Acidic residues" evidence="10">
    <location>
        <begin position="4789"/>
        <end position="4799"/>
    </location>
</feature>